<evidence type="ECO:0000256" key="1">
    <source>
        <dbReference type="ARBA" id="ARBA00004418"/>
    </source>
</evidence>
<feature type="signal peptide" evidence="5">
    <location>
        <begin position="1"/>
        <end position="28"/>
    </location>
</feature>
<accession>A0A934QE82</accession>
<dbReference type="SUPFAM" id="SSF53850">
    <property type="entry name" value="Periplasmic binding protein-like II"/>
    <property type="match status" value="1"/>
</dbReference>
<organism evidence="6 7">
    <name type="scientific">Leucobacter edaphi</name>
    <dbReference type="NCBI Taxonomy" id="2796472"/>
    <lineage>
        <taxon>Bacteria</taxon>
        <taxon>Bacillati</taxon>
        <taxon>Actinomycetota</taxon>
        <taxon>Actinomycetes</taxon>
        <taxon>Micrococcales</taxon>
        <taxon>Microbacteriaceae</taxon>
        <taxon>Leucobacter</taxon>
    </lineage>
</organism>
<dbReference type="InterPro" id="IPR006059">
    <property type="entry name" value="SBP"/>
</dbReference>
<protein>
    <submittedName>
        <fullName evidence="6">Extracellular solute-binding protein</fullName>
    </submittedName>
</protein>
<dbReference type="RefSeq" id="WP_200131916.1">
    <property type="nucleotide sequence ID" value="NZ_JAEHOI010000005.1"/>
</dbReference>
<comment type="subcellular location">
    <subcellularLocation>
        <location evidence="1">Periplasm</location>
    </subcellularLocation>
</comment>
<dbReference type="AlphaFoldDB" id="A0A934QE82"/>
<dbReference type="Pfam" id="PF13416">
    <property type="entry name" value="SBP_bac_8"/>
    <property type="match status" value="1"/>
</dbReference>
<dbReference type="Gene3D" id="3.40.190.10">
    <property type="entry name" value="Periplasmic binding protein-like II"/>
    <property type="match status" value="2"/>
</dbReference>
<evidence type="ECO:0000313" key="7">
    <source>
        <dbReference type="Proteomes" id="UP000618733"/>
    </source>
</evidence>
<dbReference type="InterPro" id="IPR001188">
    <property type="entry name" value="Sperm_putr-bd"/>
</dbReference>
<dbReference type="PRINTS" id="PR00909">
    <property type="entry name" value="SPERMDNBNDNG"/>
</dbReference>
<dbReference type="Proteomes" id="UP000618733">
    <property type="component" value="Unassembled WGS sequence"/>
</dbReference>
<evidence type="ECO:0000256" key="5">
    <source>
        <dbReference type="SAM" id="SignalP"/>
    </source>
</evidence>
<keyword evidence="3 5" id="KW-0732">Signal</keyword>
<keyword evidence="4" id="KW-0574">Periplasm</keyword>
<reference evidence="6" key="1">
    <citation type="submission" date="2020-12" db="EMBL/GenBank/DDBJ databases">
        <title>Leucobacter sp. CAS2, isolated from Chromium sludge.</title>
        <authorList>
            <person name="Xu Z."/>
        </authorList>
    </citation>
    <scope>NUCLEOTIDE SEQUENCE</scope>
    <source>
        <strain evidence="6">CSA2</strain>
    </source>
</reference>
<dbReference type="GO" id="GO:0015846">
    <property type="term" value="P:polyamine transport"/>
    <property type="evidence" value="ECO:0007669"/>
    <property type="project" value="InterPro"/>
</dbReference>
<dbReference type="GO" id="GO:0019808">
    <property type="term" value="F:polyamine binding"/>
    <property type="evidence" value="ECO:0007669"/>
    <property type="project" value="InterPro"/>
</dbReference>
<comment type="caution">
    <text evidence="6">The sequence shown here is derived from an EMBL/GenBank/DDBJ whole genome shotgun (WGS) entry which is preliminary data.</text>
</comment>
<dbReference type="EMBL" id="JAEHOI010000005">
    <property type="protein sequence ID" value="MBK0421719.1"/>
    <property type="molecule type" value="Genomic_DNA"/>
</dbReference>
<sequence length="394" mass="42940">MTRTPTQRRVAAALAAAAALGLTLVGCGTSGGGGSASGPTEAKELGKTEGAISILAWPGYTEDGSNDPKVDWVTPFEKETGCKVTTKTFGTSDEALNLMKTGDYDVVSASGDASLRLVASKDVQPVNTKLLKNYDGIYDFLKNRAWNTVDGKSYGVPHGYGANLLMTDKKTFPKQPDSWDVVFDKAGEHAGKVTAYDSPIYIADAAMYLMTHKPELGIKNPYALDQKQFDASVELLKEQRKSVGEYWNDYLKEVQSFKSGDSVVGTSWQVIQNVLEGEGGTTQVTLPKEGATGWSDTWMIASKSKHPNCSYAWLDYIASPKANAMATGYFGEAPSSEEACKYRDDCEAYHAGDADYASKIWYWTTPIEECLDGRKDVKCVDYAAWTKAWQEIRG</sequence>
<dbReference type="GO" id="GO:0042597">
    <property type="term" value="C:periplasmic space"/>
    <property type="evidence" value="ECO:0007669"/>
    <property type="project" value="UniProtKB-SubCell"/>
</dbReference>
<evidence type="ECO:0000256" key="4">
    <source>
        <dbReference type="ARBA" id="ARBA00022764"/>
    </source>
</evidence>
<name>A0A934QE82_9MICO</name>
<evidence type="ECO:0000256" key="3">
    <source>
        <dbReference type="ARBA" id="ARBA00022729"/>
    </source>
</evidence>
<evidence type="ECO:0000313" key="6">
    <source>
        <dbReference type="EMBL" id="MBK0421719.1"/>
    </source>
</evidence>
<dbReference type="PANTHER" id="PTHR30222">
    <property type="entry name" value="SPERMIDINE/PUTRESCINE-BINDING PERIPLASMIC PROTEIN"/>
    <property type="match status" value="1"/>
</dbReference>
<evidence type="ECO:0000256" key="2">
    <source>
        <dbReference type="ARBA" id="ARBA00022448"/>
    </source>
</evidence>
<keyword evidence="2" id="KW-0813">Transport</keyword>
<dbReference type="PROSITE" id="PS51257">
    <property type="entry name" value="PROKAR_LIPOPROTEIN"/>
    <property type="match status" value="1"/>
</dbReference>
<gene>
    <name evidence="6" type="ORF">JD292_06490</name>
</gene>
<keyword evidence="7" id="KW-1185">Reference proteome</keyword>
<proteinExistence type="predicted"/>
<dbReference type="PANTHER" id="PTHR30222:SF18">
    <property type="entry name" value="BIFUNCTIONAL POLYHYDROXYBUTYRATE SYNTHASE _ ABC TRANSPORTER PERIPLASMIC BINDING PROTEIN-RELATED"/>
    <property type="match status" value="1"/>
</dbReference>
<feature type="chain" id="PRO_5039205210" evidence="5">
    <location>
        <begin position="29"/>
        <end position="394"/>
    </location>
</feature>